<dbReference type="EMBL" id="PCWS01000133">
    <property type="protein sequence ID" value="PIR07883.1"/>
    <property type="molecule type" value="Genomic_DNA"/>
</dbReference>
<dbReference type="Proteomes" id="UP000230707">
    <property type="component" value="Unassembled WGS sequence"/>
</dbReference>
<dbReference type="InterPro" id="IPR045865">
    <property type="entry name" value="ACT-like_dom_sf"/>
</dbReference>
<dbReference type="AlphaFoldDB" id="A0A2H0NG60"/>
<dbReference type="GO" id="GO:0016301">
    <property type="term" value="F:kinase activity"/>
    <property type="evidence" value="ECO:0007669"/>
    <property type="project" value="UniProtKB-KW"/>
</dbReference>
<keyword evidence="1" id="KW-0418">Kinase</keyword>
<dbReference type="SUPFAM" id="SSF55021">
    <property type="entry name" value="ACT-like"/>
    <property type="match status" value="1"/>
</dbReference>
<dbReference type="CDD" id="cd04868">
    <property type="entry name" value="ACT_AK-like"/>
    <property type="match status" value="1"/>
</dbReference>
<proteinExistence type="predicted"/>
<name>A0A2H0NG60_9BACT</name>
<sequence length="216" mass="24574">MITVSQVVSEIIKRTPFLEDALRKDLVNLSAFARTYRKEVENLAKKPVKEGAIIMAAKRVASSLSMKDKTRRIFDAPREMIVRSNLFELTLKNTASLPLIRKLSMMKKEGGDCFLTITEGVFETTVIANINLKKEIIKYVDLKSVVSEIDDLCSITVRLQEENLHTPGVYYRLLKQLAWENINVIEVVSTTNEVTIILSREDVDRAFSELTKLYSS</sequence>
<organism evidence="1 2">
    <name type="scientific">Candidatus Gottesmanbacteria bacterium CG11_big_fil_rev_8_21_14_0_20_37_11</name>
    <dbReference type="NCBI Taxonomy" id="1974575"/>
    <lineage>
        <taxon>Bacteria</taxon>
        <taxon>Candidatus Gottesmaniibacteriota</taxon>
    </lineage>
</organism>
<dbReference type="Gene3D" id="3.30.70.260">
    <property type="match status" value="1"/>
</dbReference>
<evidence type="ECO:0000313" key="1">
    <source>
        <dbReference type="EMBL" id="PIR07883.1"/>
    </source>
</evidence>
<accession>A0A2H0NG60</accession>
<reference evidence="1 2" key="1">
    <citation type="submission" date="2017-09" db="EMBL/GenBank/DDBJ databases">
        <title>Depth-based differentiation of microbial function through sediment-hosted aquifers and enrichment of novel symbionts in the deep terrestrial subsurface.</title>
        <authorList>
            <person name="Probst A.J."/>
            <person name="Ladd B."/>
            <person name="Jarett J.K."/>
            <person name="Geller-Mcgrath D.E."/>
            <person name="Sieber C.M."/>
            <person name="Emerson J.B."/>
            <person name="Anantharaman K."/>
            <person name="Thomas B.C."/>
            <person name="Malmstrom R."/>
            <person name="Stieglmeier M."/>
            <person name="Klingl A."/>
            <person name="Woyke T."/>
            <person name="Ryan C.M."/>
            <person name="Banfield J.F."/>
        </authorList>
    </citation>
    <scope>NUCLEOTIDE SEQUENCE [LARGE SCALE GENOMIC DNA]</scope>
    <source>
        <strain evidence="1">CG11_big_fil_rev_8_21_14_0_20_37_11</strain>
    </source>
</reference>
<gene>
    <name evidence="1" type="ORF">COV53_05880</name>
</gene>
<evidence type="ECO:0000313" key="2">
    <source>
        <dbReference type="Proteomes" id="UP000230707"/>
    </source>
</evidence>
<comment type="caution">
    <text evidence="1">The sequence shown here is derived from an EMBL/GenBank/DDBJ whole genome shotgun (WGS) entry which is preliminary data.</text>
</comment>
<keyword evidence="1" id="KW-0808">Transferase</keyword>
<protein>
    <submittedName>
        <fullName evidence="1">Aspartate kinase</fullName>
    </submittedName>
</protein>